<dbReference type="GO" id="GO:0045944">
    <property type="term" value="P:positive regulation of transcription by RNA polymerase II"/>
    <property type="evidence" value="ECO:0007669"/>
    <property type="project" value="TreeGrafter"/>
</dbReference>
<dbReference type="Gene3D" id="4.10.240.10">
    <property type="entry name" value="Zn(2)-C6 fungal-type DNA-binding domain"/>
    <property type="match status" value="1"/>
</dbReference>
<reference evidence="5 6" key="1">
    <citation type="journal article" date="2018" name="IMA Fungus">
        <title>IMA Genome-F 9: Draft genome sequence of Annulohypoxylon stygium, Aspergillus mulundensis, Berkeleyomyces basicola (syn. Thielaviopsis basicola), Ceratocystis smalleyi, two Cercospora beticola strains, Coleophoma cylindrospora, Fusarium fracticaudum, Phialophora cf. hyalina, and Morchella septimelata.</title>
        <authorList>
            <person name="Wingfield B.D."/>
            <person name="Bills G.F."/>
            <person name="Dong Y."/>
            <person name="Huang W."/>
            <person name="Nel W.J."/>
            <person name="Swalarsk-Parry B.S."/>
            <person name="Vaghefi N."/>
            <person name="Wilken P.M."/>
            <person name="An Z."/>
            <person name="de Beer Z.W."/>
            <person name="De Vos L."/>
            <person name="Chen L."/>
            <person name="Duong T.A."/>
            <person name="Gao Y."/>
            <person name="Hammerbacher A."/>
            <person name="Kikkert J.R."/>
            <person name="Li Y."/>
            <person name="Li H."/>
            <person name="Li K."/>
            <person name="Li Q."/>
            <person name="Liu X."/>
            <person name="Ma X."/>
            <person name="Naidoo K."/>
            <person name="Pethybridge S.J."/>
            <person name="Sun J."/>
            <person name="Steenkamp E.T."/>
            <person name="van der Nest M.A."/>
            <person name="van Wyk S."/>
            <person name="Wingfield M.J."/>
            <person name="Xiong C."/>
            <person name="Yue Q."/>
            <person name="Zhang X."/>
        </authorList>
    </citation>
    <scope>NUCLEOTIDE SEQUENCE [LARGE SCALE GENOMIC DNA]</scope>
    <source>
        <strain evidence="5 6">BP6252</strain>
    </source>
</reference>
<dbReference type="PANTHER" id="PTHR47655:SF2">
    <property type="entry name" value="QUINIC ACID UTILIZATION ACTIVATOR"/>
    <property type="match status" value="1"/>
</dbReference>
<keyword evidence="2" id="KW-0539">Nucleus</keyword>
<dbReference type="GO" id="GO:0003677">
    <property type="term" value="F:DNA binding"/>
    <property type="evidence" value="ECO:0007669"/>
    <property type="project" value="InterPro"/>
</dbReference>
<organism evidence="5 6">
    <name type="scientific">Coleophoma cylindrospora</name>
    <dbReference type="NCBI Taxonomy" id="1849047"/>
    <lineage>
        <taxon>Eukaryota</taxon>
        <taxon>Fungi</taxon>
        <taxon>Dikarya</taxon>
        <taxon>Ascomycota</taxon>
        <taxon>Pezizomycotina</taxon>
        <taxon>Leotiomycetes</taxon>
        <taxon>Helotiales</taxon>
        <taxon>Dermateaceae</taxon>
        <taxon>Coleophoma</taxon>
    </lineage>
</organism>
<sequence length="734" mass="81318">MAQISAETDAPTAKSNDLAHQTTMKSKRKLGPGGADGNERKRVSQACDQCRSKKLKCDGGKPACTSCVSLGRQCQYGSVVKKRGLPEGYVRGLEKLLGLLITKEQQGEGSVGRLFSEALGNGNKRAELMAMWNGGEDGDSLPELWRNSQLSKALETLLPDLDSAEGRVHEYKKPRLEPHSMNYGKEDLATGPKYLRGLPPQDEAEALFEIYFTYTHCWLPILGRDETYALYYRSLELSESSLESGEHATLWAILAYAETQRACMSIRGQGEAPSQSAMGKAYYEKARGLIPSEGQDFKIGHVQAFLVLSLLNLSLGQLSTAWLLVGQAVNVAIDIGLGKALTFYEMEHPTESNSRRKNVFLGCFCLDTLIAARLERCPRLIKEDAQLVGQLDENGLAEWGHWKTSNGREQRFGPSRSISTFNQFVRLNYVLNDSIRETYLGVAGEEAFDNAHNRLYIWKKQLPAHCWLKNSSATLQQQEPILPHQLNLNLMFVIAMALLALRCNGPQESLKNTMKKYPDHSQVPLQIMDQLRSFISSYGSAVLPSTAQVLMGLLGELEKRNTTTPHGAWSDSLWRLSAQMASIWPVEHQRQSRQPKQEPGGQDNYEAPRYSPGDGSPNERRASRGYDEQGIKDQSPQQRSTLNNYDPASIRSPLDQQSSRALGTNDFGSWLRNQSASNQQTVDNLAIEDPSTYSAAGDLFYFAQASRSGQLSAVGSDTSQVHPGEVGKNPDEGE</sequence>
<feature type="region of interest" description="Disordered" evidence="3">
    <location>
        <begin position="708"/>
        <end position="734"/>
    </location>
</feature>
<dbReference type="CDD" id="cd00067">
    <property type="entry name" value="GAL4"/>
    <property type="match status" value="1"/>
</dbReference>
<keyword evidence="1" id="KW-0479">Metal-binding</keyword>
<dbReference type="SMART" id="SM00906">
    <property type="entry name" value="Fungal_trans"/>
    <property type="match status" value="1"/>
</dbReference>
<evidence type="ECO:0000313" key="6">
    <source>
        <dbReference type="Proteomes" id="UP000256645"/>
    </source>
</evidence>
<dbReference type="Pfam" id="PF04082">
    <property type="entry name" value="Fungal_trans"/>
    <property type="match status" value="1"/>
</dbReference>
<feature type="compositionally biased region" description="Polar residues" evidence="3">
    <location>
        <begin position="708"/>
        <end position="721"/>
    </location>
</feature>
<dbReference type="STRING" id="1849047.A0A3D8S1F4"/>
<gene>
    <name evidence="5" type="ORF">BP6252_04781</name>
</gene>
<feature type="compositionally biased region" description="Basic and acidic residues" evidence="3">
    <location>
        <begin position="617"/>
        <end position="631"/>
    </location>
</feature>
<accession>A0A3D8S1F4</accession>
<comment type="caution">
    <text evidence="5">The sequence shown here is derived from an EMBL/GenBank/DDBJ whole genome shotgun (WGS) entry which is preliminary data.</text>
</comment>
<dbReference type="PROSITE" id="PS50048">
    <property type="entry name" value="ZN2_CY6_FUNGAL_2"/>
    <property type="match status" value="1"/>
</dbReference>
<dbReference type="OrthoDB" id="3364175at2759"/>
<feature type="region of interest" description="Disordered" evidence="3">
    <location>
        <begin position="1"/>
        <end position="40"/>
    </location>
</feature>
<feature type="compositionally biased region" description="Polar residues" evidence="3">
    <location>
        <begin position="13"/>
        <end position="24"/>
    </location>
</feature>
<evidence type="ECO:0000256" key="3">
    <source>
        <dbReference type="SAM" id="MobiDB-lite"/>
    </source>
</evidence>
<evidence type="ECO:0000256" key="1">
    <source>
        <dbReference type="ARBA" id="ARBA00022723"/>
    </source>
</evidence>
<protein>
    <recommendedName>
        <fullName evidence="4">Zn(2)-C6 fungal-type domain-containing protein</fullName>
    </recommendedName>
</protein>
<dbReference type="SMART" id="SM00066">
    <property type="entry name" value="GAL4"/>
    <property type="match status" value="1"/>
</dbReference>
<name>A0A3D8S1F4_9HELO</name>
<evidence type="ECO:0000259" key="4">
    <source>
        <dbReference type="PROSITE" id="PS50048"/>
    </source>
</evidence>
<dbReference type="PROSITE" id="PS00463">
    <property type="entry name" value="ZN2_CY6_FUNGAL_1"/>
    <property type="match status" value="1"/>
</dbReference>
<dbReference type="InterPro" id="IPR036864">
    <property type="entry name" value="Zn2-C6_fun-type_DNA-bd_sf"/>
</dbReference>
<dbReference type="InterPro" id="IPR007219">
    <property type="entry name" value="XnlR_reg_dom"/>
</dbReference>
<dbReference type="InterPro" id="IPR052783">
    <property type="entry name" value="Metabolic/Drug-Res_Regulator"/>
</dbReference>
<proteinExistence type="predicted"/>
<dbReference type="InterPro" id="IPR001138">
    <property type="entry name" value="Zn2Cys6_DnaBD"/>
</dbReference>
<dbReference type="GO" id="GO:0006351">
    <property type="term" value="P:DNA-templated transcription"/>
    <property type="evidence" value="ECO:0007669"/>
    <property type="project" value="InterPro"/>
</dbReference>
<feature type="region of interest" description="Disordered" evidence="3">
    <location>
        <begin position="586"/>
        <end position="666"/>
    </location>
</feature>
<dbReference type="Proteomes" id="UP000256645">
    <property type="component" value="Unassembled WGS sequence"/>
</dbReference>
<evidence type="ECO:0000256" key="2">
    <source>
        <dbReference type="ARBA" id="ARBA00023242"/>
    </source>
</evidence>
<dbReference type="PANTHER" id="PTHR47655">
    <property type="entry name" value="QUINIC ACID UTILIZATION ACTIVATOR"/>
    <property type="match status" value="1"/>
</dbReference>
<feature type="domain" description="Zn(2)-C6 fungal-type" evidence="4">
    <location>
        <begin position="46"/>
        <end position="76"/>
    </location>
</feature>
<dbReference type="Pfam" id="PF00172">
    <property type="entry name" value="Zn_clus"/>
    <property type="match status" value="1"/>
</dbReference>
<dbReference type="CDD" id="cd12148">
    <property type="entry name" value="fungal_TF_MHR"/>
    <property type="match status" value="1"/>
</dbReference>
<feature type="compositionally biased region" description="Polar residues" evidence="3">
    <location>
        <begin position="632"/>
        <end position="646"/>
    </location>
</feature>
<dbReference type="SUPFAM" id="SSF57701">
    <property type="entry name" value="Zn2/Cys6 DNA-binding domain"/>
    <property type="match status" value="1"/>
</dbReference>
<dbReference type="EMBL" id="PDLM01000004">
    <property type="protein sequence ID" value="RDW80143.1"/>
    <property type="molecule type" value="Genomic_DNA"/>
</dbReference>
<dbReference type="GO" id="GO:0000981">
    <property type="term" value="F:DNA-binding transcription factor activity, RNA polymerase II-specific"/>
    <property type="evidence" value="ECO:0007669"/>
    <property type="project" value="InterPro"/>
</dbReference>
<keyword evidence="6" id="KW-1185">Reference proteome</keyword>
<dbReference type="GO" id="GO:0008270">
    <property type="term" value="F:zinc ion binding"/>
    <property type="evidence" value="ECO:0007669"/>
    <property type="project" value="InterPro"/>
</dbReference>
<evidence type="ECO:0000313" key="5">
    <source>
        <dbReference type="EMBL" id="RDW80143.1"/>
    </source>
</evidence>
<dbReference type="AlphaFoldDB" id="A0A3D8S1F4"/>